<dbReference type="InterPro" id="IPR036093">
    <property type="entry name" value="NAC_dom_sf"/>
</dbReference>
<evidence type="ECO:0000256" key="3">
    <source>
        <dbReference type="ARBA" id="ARBA00023163"/>
    </source>
</evidence>
<dbReference type="Gramene" id="OB12G14540.1">
    <property type="protein sequence ID" value="OB12G14540.1"/>
    <property type="gene ID" value="OB12G14540"/>
</dbReference>
<dbReference type="EnsemblPlants" id="OB12G14540.1">
    <property type="protein sequence ID" value="OB12G14540.1"/>
    <property type="gene ID" value="OB12G14540"/>
</dbReference>
<keyword evidence="1" id="KW-0805">Transcription regulation</keyword>
<name>J3NBU6_ORYBR</name>
<keyword evidence="4" id="KW-0539">Nucleus</keyword>
<dbReference type="InterPro" id="IPR003441">
    <property type="entry name" value="NAC-dom"/>
</dbReference>
<feature type="domain" description="NAC" evidence="5">
    <location>
        <begin position="19"/>
        <end position="135"/>
    </location>
</feature>
<organism evidence="6">
    <name type="scientific">Oryza brachyantha</name>
    <name type="common">malo sina</name>
    <dbReference type="NCBI Taxonomy" id="4533"/>
    <lineage>
        <taxon>Eukaryota</taxon>
        <taxon>Viridiplantae</taxon>
        <taxon>Streptophyta</taxon>
        <taxon>Embryophyta</taxon>
        <taxon>Tracheophyta</taxon>
        <taxon>Spermatophyta</taxon>
        <taxon>Magnoliopsida</taxon>
        <taxon>Liliopsida</taxon>
        <taxon>Poales</taxon>
        <taxon>Poaceae</taxon>
        <taxon>BOP clade</taxon>
        <taxon>Oryzoideae</taxon>
        <taxon>Oryzeae</taxon>
        <taxon>Oryzinae</taxon>
        <taxon>Oryza</taxon>
    </lineage>
</organism>
<reference evidence="6" key="2">
    <citation type="submission" date="2013-04" db="UniProtKB">
        <authorList>
            <consortium name="EnsemblPlants"/>
        </authorList>
    </citation>
    <scope>IDENTIFICATION</scope>
</reference>
<accession>J3NBU6</accession>
<dbReference type="PROSITE" id="PS51005">
    <property type="entry name" value="NAC"/>
    <property type="match status" value="1"/>
</dbReference>
<keyword evidence="2" id="KW-0238">DNA-binding</keyword>
<keyword evidence="3" id="KW-0804">Transcription</keyword>
<dbReference type="AlphaFoldDB" id="J3NBU6"/>
<dbReference type="Proteomes" id="UP000006038">
    <property type="component" value="Chromosome 12"/>
</dbReference>
<reference evidence="6" key="1">
    <citation type="journal article" date="2013" name="Nat. Commun.">
        <title>Whole-genome sequencing of Oryza brachyantha reveals mechanisms underlying Oryza genome evolution.</title>
        <authorList>
            <person name="Chen J."/>
            <person name="Huang Q."/>
            <person name="Gao D."/>
            <person name="Wang J."/>
            <person name="Lang Y."/>
            <person name="Liu T."/>
            <person name="Li B."/>
            <person name="Bai Z."/>
            <person name="Luis Goicoechea J."/>
            <person name="Liang C."/>
            <person name="Chen C."/>
            <person name="Zhang W."/>
            <person name="Sun S."/>
            <person name="Liao Y."/>
            <person name="Zhang X."/>
            <person name="Yang L."/>
            <person name="Song C."/>
            <person name="Wang M."/>
            <person name="Shi J."/>
            <person name="Liu G."/>
            <person name="Liu J."/>
            <person name="Zhou H."/>
            <person name="Zhou W."/>
            <person name="Yu Q."/>
            <person name="An N."/>
            <person name="Chen Y."/>
            <person name="Cai Q."/>
            <person name="Wang B."/>
            <person name="Liu B."/>
            <person name="Min J."/>
            <person name="Huang Y."/>
            <person name="Wu H."/>
            <person name="Li Z."/>
            <person name="Zhang Y."/>
            <person name="Yin Y."/>
            <person name="Song W."/>
            <person name="Jiang J."/>
            <person name="Jackson S.A."/>
            <person name="Wing R.A."/>
            <person name="Wang J."/>
            <person name="Chen M."/>
        </authorList>
    </citation>
    <scope>NUCLEOTIDE SEQUENCE [LARGE SCALE GENOMIC DNA]</scope>
    <source>
        <strain evidence="6">cv. IRGC 101232</strain>
    </source>
</reference>
<keyword evidence="7" id="KW-1185">Reference proteome</keyword>
<dbReference type="GO" id="GO:0006355">
    <property type="term" value="P:regulation of DNA-templated transcription"/>
    <property type="evidence" value="ECO:0007669"/>
    <property type="project" value="InterPro"/>
</dbReference>
<dbReference type="HOGENOM" id="CLU_1888933_0_0_1"/>
<sequence length="135" mass="14770">MEPTPPPPPAPQQTAAAVLHPGVYFNPTLEEAVRNYVNRWITGEELPEVNAGLVVVGANVYGDAGAAAAARRRRHPPGYTRGHEYKWFFLTHRKVQVSRRGGRGGKRSERHVATGGRGLAIAIDRNFESTPYNSA</sequence>
<evidence type="ECO:0000313" key="6">
    <source>
        <dbReference type="EnsemblPlants" id="OB12G14540.1"/>
    </source>
</evidence>
<proteinExistence type="predicted"/>
<dbReference type="SUPFAM" id="SSF101941">
    <property type="entry name" value="NAC domain"/>
    <property type="match status" value="1"/>
</dbReference>
<evidence type="ECO:0000313" key="7">
    <source>
        <dbReference type="Proteomes" id="UP000006038"/>
    </source>
</evidence>
<evidence type="ECO:0000256" key="4">
    <source>
        <dbReference type="ARBA" id="ARBA00023242"/>
    </source>
</evidence>
<evidence type="ECO:0000256" key="2">
    <source>
        <dbReference type="ARBA" id="ARBA00023125"/>
    </source>
</evidence>
<protein>
    <recommendedName>
        <fullName evidence="5">NAC domain-containing protein</fullName>
    </recommendedName>
</protein>
<evidence type="ECO:0000259" key="5">
    <source>
        <dbReference type="PROSITE" id="PS51005"/>
    </source>
</evidence>
<dbReference type="GO" id="GO:0003677">
    <property type="term" value="F:DNA binding"/>
    <property type="evidence" value="ECO:0007669"/>
    <property type="project" value="UniProtKB-KW"/>
</dbReference>
<evidence type="ECO:0000256" key="1">
    <source>
        <dbReference type="ARBA" id="ARBA00023015"/>
    </source>
</evidence>